<evidence type="ECO:0000313" key="3">
    <source>
        <dbReference type="EMBL" id="EGX92242.1"/>
    </source>
</evidence>
<dbReference type="AlphaFoldDB" id="G3JKG4"/>
<proteinExistence type="inferred from homology"/>
<dbReference type="GO" id="GO:0016491">
    <property type="term" value="F:oxidoreductase activity"/>
    <property type="evidence" value="ECO:0007669"/>
    <property type="project" value="UniProtKB-KW"/>
</dbReference>
<evidence type="ECO:0000259" key="2">
    <source>
        <dbReference type="PROSITE" id="PS51471"/>
    </source>
</evidence>
<dbReference type="HOGENOM" id="CLU_019613_1_1_1"/>
<dbReference type="Proteomes" id="UP000001610">
    <property type="component" value="Unassembled WGS sequence"/>
</dbReference>
<dbReference type="PROSITE" id="PS51471">
    <property type="entry name" value="FE2OG_OXY"/>
    <property type="match status" value="1"/>
</dbReference>
<dbReference type="InParanoid" id="G3JKG4"/>
<dbReference type="OMA" id="GFFCSHA"/>
<dbReference type="GeneID" id="18168417"/>
<dbReference type="InterPro" id="IPR044862">
    <property type="entry name" value="Pro_4_hyd_alph_FE2OG_OXY"/>
</dbReference>
<dbReference type="GO" id="GO:0046872">
    <property type="term" value="F:metal ion binding"/>
    <property type="evidence" value="ECO:0007669"/>
    <property type="project" value="UniProtKB-KW"/>
</dbReference>
<dbReference type="VEuPathDB" id="FungiDB:CCM_06403"/>
<comment type="similarity">
    <text evidence="1">Belongs to the iron/ascorbate-dependent oxidoreductase family.</text>
</comment>
<keyword evidence="1" id="KW-0408">Iron</keyword>
<dbReference type="EMBL" id="JH126402">
    <property type="protein sequence ID" value="EGX92242.1"/>
    <property type="molecule type" value="Genomic_DNA"/>
</dbReference>
<protein>
    <recommendedName>
        <fullName evidence="2">Fe2OG dioxygenase domain-containing protein</fullName>
    </recommendedName>
</protein>
<name>G3JKG4_CORMM</name>
<accession>G3JKG4</accession>
<gene>
    <name evidence="3" type="ORF">CCM_06403</name>
</gene>
<dbReference type="eggNOG" id="ENOG502S0B1">
    <property type="taxonomic scope" value="Eukaryota"/>
</dbReference>
<keyword evidence="1" id="KW-0479">Metal-binding</keyword>
<reference evidence="3 4" key="1">
    <citation type="journal article" date="2011" name="Genome Biol.">
        <title>Genome sequence of the insect pathogenic fungus Cordyceps militaris, a valued traditional Chinese medicine.</title>
        <authorList>
            <person name="Zheng P."/>
            <person name="Xia Y."/>
            <person name="Xiao G."/>
            <person name="Xiong C."/>
            <person name="Hu X."/>
            <person name="Zhang S."/>
            <person name="Zheng H."/>
            <person name="Huang Y."/>
            <person name="Zhou Y."/>
            <person name="Wang S."/>
            <person name="Zhao G.P."/>
            <person name="Liu X."/>
            <person name="St Leger R.J."/>
            <person name="Wang C."/>
        </authorList>
    </citation>
    <scope>NUCLEOTIDE SEQUENCE [LARGE SCALE GENOMIC DNA]</scope>
    <source>
        <strain evidence="3 4">CM01</strain>
    </source>
</reference>
<evidence type="ECO:0000256" key="1">
    <source>
        <dbReference type="RuleBase" id="RU003682"/>
    </source>
</evidence>
<feature type="domain" description="Fe2OG dioxygenase" evidence="2">
    <location>
        <begin position="157"/>
        <end position="260"/>
    </location>
</feature>
<evidence type="ECO:0000313" key="4">
    <source>
        <dbReference type="Proteomes" id="UP000001610"/>
    </source>
</evidence>
<sequence length="476" mass="52998">MPQAKANPVLEEFKNALAESKHLYACGGRIPVVMPTVESGGDAASSLSRAEQPRRSGPVTIRWDVGGLSPTEESRCRKVTLPATRPADRDALKDLLQDCQPATFGQDGKDVYDETYRKALKMNTDTFCSTFDPYSVGIVDSVAQMLLPSFLDSATHRAVEARLYKLNIYSGPSGMFKAHVDTPRSPMQFGSLVVCLPVEHQGGQLKVRHKGEEMTFDWGIPADERQTPHIEWAAFYSDCEHEVMEVSSGTRLTLTYNLYAVQGAGRLTGTHLTLDPTRLPLYRAIEKVISNDPFYGKGGTLGFWCSHAYAYNNQQENPLPETLKGVDAAVWESLKALGISVETAPIVEMDGETRERYCYYYEESDHYKGSDYHEVSTQSEGRMPPHMPSKWIIGNKFGVAIDRGYRVEEIAQDYHRMFTLWGGTYANGPIHWLTKPTQTELQIVYTKYGNEASADAMYSRCAILATLPSKSPAASK</sequence>
<dbReference type="Pfam" id="PF13640">
    <property type="entry name" value="2OG-FeII_Oxy_3"/>
    <property type="match status" value="1"/>
</dbReference>
<dbReference type="PANTHER" id="PTHR33099">
    <property type="entry name" value="FE2OG DIOXYGENASE DOMAIN-CONTAINING PROTEIN"/>
    <property type="match status" value="1"/>
</dbReference>
<organism evidence="3 4">
    <name type="scientific">Cordyceps militaris (strain CM01)</name>
    <name type="common">Caterpillar fungus</name>
    <dbReference type="NCBI Taxonomy" id="983644"/>
    <lineage>
        <taxon>Eukaryota</taxon>
        <taxon>Fungi</taxon>
        <taxon>Dikarya</taxon>
        <taxon>Ascomycota</taxon>
        <taxon>Pezizomycotina</taxon>
        <taxon>Sordariomycetes</taxon>
        <taxon>Hypocreomycetidae</taxon>
        <taxon>Hypocreales</taxon>
        <taxon>Cordycipitaceae</taxon>
        <taxon>Cordyceps</taxon>
    </lineage>
</organism>
<dbReference type="RefSeq" id="XP_006671606.1">
    <property type="nucleotide sequence ID" value="XM_006671543.1"/>
</dbReference>
<dbReference type="PANTHER" id="PTHR33099:SF7">
    <property type="entry name" value="MYND-TYPE DOMAIN-CONTAINING PROTEIN"/>
    <property type="match status" value="1"/>
</dbReference>
<keyword evidence="4" id="KW-1185">Reference proteome</keyword>
<dbReference type="OrthoDB" id="27483at2759"/>
<dbReference type="KEGG" id="cmt:CCM_06403"/>
<dbReference type="Gene3D" id="2.60.120.620">
    <property type="entry name" value="q2cbj1_9rhob like domain"/>
    <property type="match status" value="1"/>
</dbReference>
<keyword evidence="1" id="KW-0560">Oxidoreductase</keyword>
<dbReference type="InterPro" id="IPR005123">
    <property type="entry name" value="Oxoglu/Fe-dep_dioxygenase_dom"/>
</dbReference>